<feature type="transmembrane region" description="Helical" evidence="1">
    <location>
        <begin position="228"/>
        <end position="246"/>
    </location>
</feature>
<feature type="transmembrane region" description="Helical" evidence="1">
    <location>
        <begin position="267"/>
        <end position="288"/>
    </location>
</feature>
<dbReference type="EMBL" id="JBBLZC010000031">
    <property type="protein sequence ID" value="MEK0085645.1"/>
    <property type="molecule type" value="Genomic_DNA"/>
</dbReference>
<proteinExistence type="predicted"/>
<reference evidence="2 3" key="1">
    <citation type="submission" date="2024-01" db="EMBL/GenBank/DDBJ databases">
        <title>Multi-omics insights into the function and evolution of sodium benzoate biodegradation pathways in Benzoatithermus flavus gen. nov., sp. nov. from hot spring.</title>
        <authorList>
            <person name="Hu C.-J."/>
            <person name="Li W.-J."/>
        </authorList>
    </citation>
    <scope>NUCLEOTIDE SEQUENCE [LARGE SCALE GENOMIC DNA]</scope>
    <source>
        <strain evidence="2 3">SYSU G07066</strain>
    </source>
</reference>
<accession>A0ABU8XWQ4</accession>
<dbReference type="Proteomes" id="UP001375743">
    <property type="component" value="Unassembled WGS sequence"/>
</dbReference>
<protein>
    <recommendedName>
        <fullName evidence="4">Glycosyltransferase RgtA/B/C/D-like domain-containing protein</fullName>
    </recommendedName>
</protein>
<feature type="transmembrane region" description="Helical" evidence="1">
    <location>
        <begin position="184"/>
        <end position="199"/>
    </location>
</feature>
<feature type="transmembrane region" description="Helical" evidence="1">
    <location>
        <begin position="39"/>
        <end position="62"/>
    </location>
</feature>
<organism evidence="2 3">
    <name type="scientific">Benzoatithermus flavus</name>
    <dbReference type="NCBI Taxonomy" id="3108223"/>
    <lineage>
        <taxon>Bacteria</taxon>
        <taxon>Pseudomonadati</taxon>
        <taxon>Pseudomonadota</taxon>
        <taxon>Alphaproteobacteria</taxon>
        <taxon>Geminicoccales</taxon>
        <taxon>Geminicoccaceae</taxon>
        <taxon>Benzoatithermus</taxon>
    </lineage>
</organism>
<gene>
    <name evidence="2" type="ORF">U1T56_21040</name>
</gene>
<keyword evidence="1" id="KW-1133">Transmembrane helix</keyword>
<comment type="caution">
    <text evidence="2">The sequence shown here is derived from an EMBL/GenBank/DDBJ whole genome shotgun (WGS) entry which is preliminary data.</text>
</comment>
<dbReference type="RefSeq" id="WP_418161494.1">
    <property type="nucleotide sequence ID" value="NZ_JBBLZC010000031.1"/>
</dbReference>
<feature type="transmembrane region" description="Helical" evidence="1">
    <location>
        <begin position="364"/>
        <end position="384"/>
    </location>
</feature>
<feature type="transmembrane region" description="Helical" evidence="1">
    <location>
        <begin position="308"/>
        <end position="331"/>
    </location>
</feature>
<evidence type="ECO:0008006" key="4">
    <source>
        <dbReference type="Google" id="ProtNLM"/>
    </source>
</evidence>
<keyword evidence="3" id="KW-1185">Reference proteome</keyword>
<feature type="transmembrane region" description="Helical" evidence="1">
    <location>
        <begin position="126"/>
        <end position="147"/>
    </location>
</feature>
<evidence type="ECO:0000256" key="1">
    <source>
        <dbReference type="SAM" id="Phobius"/>
    </source>
</evidence>
<feature type="transmembrane region" description="Helical" evidence="1">
    <location>
        <begin position="338"/>
        <end position="358"/>
    </location>
</feature>
<feature type="transmembrane region" description="Helical" evidence="1">
    <location>
        <begin position="82"/>
        <end position="102"/>
    </location>
</feature>
<keyword evidence="1" id="KW-0812">Transmembrane</keyword>
<evidence type="ECO:0000313" key="3">
    <source>
        <dbReference type="Proteomes" id="UP001375743"/>
    </source>
</evidence>
<name>A0ABU8XWQ4_9PROT</name>
<feature type="transmembrane region" description="Helical" evidence="1">
    <location>
        <begin position="391"/>
        <end position="410"/>
    </location>
</feature>
<feature type="transmembrane region" description="Helical" evidence="1">
    <location>
        <begin position="206"/>
        <end position="222"/>
    </location>
</feature>
<keyword evidence="1" id="KW-0472">Membrane</keyword>
<feature type="transmembrane region" description="Helical" evidence="1">
    <location>
        <begin position="159"/>
        <end position="178"/>
    </location>
</feature>
<evidence type="ECO:0000313" key="2">
    <source>
        <dbReference type="EMBL" id="MEK0085645.1"/>
    </source>
</evidence>
<sequence length="725" mass="78647">MIRVSSNAVGQAASRRIARPAALSGTFPSAASAVAHRRILAIDLLLVVAVYAAALAFAYLYVRSERFFYYWDFVGYQVRSEWLAHLLAHDLGQAWAAFLVALPSDYNMIPSVPLAPLLMVTGPGRMPYILAIVAVYVVPFALVTGAVATRLVRRAPRRVFWTTTWLVLALPATWVAALRGYPDIGGAALLVLVLYIYLGDRTLARWRSVLWIGSLAGFAIVFRRHLAYAATVELATVSVGALAARWQSAADNARRAVLAVTASRAMVLAVVAVGTLFAIAPAFAWRALTTDYTVYYASYEIPTGVLAVYYGGHYGWLILVAGLAGLGWGLWRHDVDRGAVVLVLGAAGLFAAVWFGAARQTGQHYAYLFTAVLAVGLGLLMRLSTFRPARVALVLALLVNGIMCLSPWAMPRLTAALGSNDTRVGLLSQAIPPLRRGDYASMRGLVKQLRRVAGADRRILVAASSIVLNPDILMAADKEVRRPEEPPLRILWSPQVDSRDGYPLQALIDADLVVVATPAQYHLRPQEQDVVGALVSAFVAGRDFARNYRPLPGAFTLDMDAEARIFERIAAPSLEDVLATLATLERDIDPPPGGEDYWVHLDDRTEIVVPIDERPILPTFKTSVGAGPSALLYFGRLGAVSRLRAQVRLDSCSPARTAHLRFVPLERDGSPRRDHAASLVLTNGARLDMALPDPDAAYGLLQLEGESADGSDAACRVWLEKVSVE</sequence>